<keyword evidence="2" id="KW-0547">Nucleotide-binding</keyword>
<dbReference type="InterPro" id="IPR013815">
    <property type="entry name" value="ATP_grasp_subdomain_1"/>
</dbReference>
<evidence type="ECO:0000313" key="4">
    <source>
        <dbReference type="EMBL" id="QSX31098.1"/>
    </source>
</evidence>
<dbReference type="GO" id="GO:0005737">
    <property type="term" value="C:cytoplasm"/>
    <property type="evidence" value="ECO:0007669"/>
    <property type="project" value="TreeGrafter"/>
</dbReference>
<evidence type="ECO:0000256" key="1">
    <source>
        <dbReference type="ARBA" id="ARBA00023211"/>
    </source>
</evidence>
<keyword evidence="2" id="KW-0067">ATP-binding</keyword>
<dbReference type="GO" id="GO:0009432">
    <property type="term" value="P:SOS response"/>
    <property type="evidence" value="ECO:0007669"/>
    <property type="project" value="TreeGrafter"/>
</dbReference>
<dbReference type="InterPro" id="IPR025839">
    <property type="entry name" value="RLAN_dom"/>
</dbReference>
<dbReference type="GO" id="GO:0018169">
    <property type="term" value="F:ribosomal S6-glutamic acid ligase activity"/>
    <property type="evidence" value="ECO:0007669"/>
    <property type="project" value="TreeGrafter"/>
</dbReference>
<sequence length="483" mass="54530">MAQFLIVTDDASDWRPYLPSDSMVPVNDYLQAGAYAGQGVTQVLNLCRSYDYLSSGYYCSLLAEARGHRVIPSVMTINDLSQDRFFSLPQAGLDKLPPQDEVLSFKLYFGRCDKPGLERIGRKIFERFTVPVLTVELALVAGKWQVLKIAPFPFQELSDSEQDEFAKYLEIFARKVWRAPKPSRRFRYEIAMLVDEQEKMPPSDKGALKRFIKAANRIGMDLNIIGPDDLSRLGEYDGLFIRATTNIANFTYRFAKTAAQLGLVVMDDPESIMKCTNKVFLSELLANHKVSTPKSLVIMESMQNWELIVIEEIGLPAVLKVPDGAFSLGVVKVKTVEELRTQAQRIFEHSSLILAQEYLPTEFDWRIGVLNRQPIYACRYYMSRGHWQIYQHHQSGRISSGGFDAVDLKQVPSAVLDVALKAANLIGSGFYGVDAKAVNGRACVIEVNDNPSVDHGIEDLFLGDLLYDRVMTEFLRRIQLRGL</sequence>
<dbReference type="PROSITE" id="PS50975">
    <property type="entry name" value="ATP_GRASP"/>
    <property type="match status" value="1"/>
</dbReference>
<dbReference type="GO" id="GO:0046872">
    <property type="term" value="F:metal ion binding"/>
    <property type="evidence" value="ECO:0007669"/>
    <property type="project" value="InterPro"/>
</dbReference>
<dbReference type="PANTHER" id="PTHR21621:SF0">
    <property type="entry name" value="BETA-CITRYLGLUTAMATE SYNTHASE B-RELATED"/>
    <property type="match status" value="1"/>
</dbReference>
<keyword evidence="1" id="KW-0464">Manganese</keyword>
<keyword evidence="5" id="KW-1185">Reference proteome</keyword>
<dbReference type="Pfam" id="PF08443">
    <property type="entry name" value="RimK"/>
    <property type="match status" value="1"/>
</dbReference>
<dbReference type="InterPro" id="IPR011761">
    <property type="entry name" value="ATP-grasp"/>
</dbReference>
<accession>A0A975AMA8</accession>
<gene>
    <name evidence="4" type="ORF">JYB88_05500</name>
</gene>
<dbReference type="AlphaFoldDB" id="A0A975AMA8"/>
<dbReference type="Gene3D" id="3.30.1490.20">
    <property type="entry name" value="ATP-grasp fold, A domain"/>
    <property type="match status" value="1"/>
</dbReference>
<dbReference type="Gene3D" id="3.30.470.20">
    <property type="entry name" value="ATP-grasp fold, B domain"/>
    <property type="match status" value="1"/>
</dbReference>
<evidence type="ECO:0000313" key="5">
    <source>
        <dbReference type="Proteomes" id="UP000663281"/>
    </source>
</evidence>
<dbReference type="SUPFAM" id="SSF56059">
    <property type="entry name" value="Glutathione synthetase ATP-binding domain-like"/>
    <property type="match status" value="1"/>
</dbReference>
<name>A0A975AMA8_9GAMM</name>
<reference evidence="4 5" key="1">
    <citation type="submission" date="2021-03" db="EMBL/GenBank/DDBJ databases">
        <title>Novel species identification of genus Shewanella.</title>
        <authorList>
            <person name="Liu G."/>
            <person name="Zhang Q."/>
        </authorList>
    </citation>
    <scope>NUCLEOTIDE SEQUENCE [LARGE SCALE GENOMIC DNA]</scope>
    <source>
        <strain evidence="4 5">FJAT-53726</strain>
    </source>
</reference>
<feature type="domain" description="ATP-grasp" evidence="3">
    <location>
        <begin position="282"/>
        <end position="476"/>
    </location>
</feature>
<protein>
    <submittedName>
        <fullName evidence="4">RimK family protein</fullName>
    </submittedName>
</protein>
<evidence type="ECO:0000259" key="3">
    <source>
        <dbReference type="PROSITE" id="PS50975"/>
    </source>
</evidence>
<dbReference type="KEGG" id="scyp:JYB88_05500"/>
<dbReference type="EMBL" id="CP071504">
    <property type="protein sequence ID" value="QSX31098.1"/>
    <property type="molecule type" value="Genomic_DNA"/>
</dbReference>
<dbReference type="FunFam" id="3.30.470.20:FF:000052">
    <property type="entry name" value="Ribosomal protein S6 modification enzyme"/>
    <property type="match status" value="1"/>
</dbReference>
<organism evidence="4 5">
    <name type="scientific">Shewanella cyperi</name>
    <dbReference type="NCBI Taxonomy" id="2814292"/>
    <lineage>
        <taxon>Bacteria</taxon>
        <taxon>Pseudomonadati</taxon>
        <taxon>Pseudomonadota</taxon>
        <taxon>Gammaproteobacteria</taxon>
        <taxon>Alteromonadales</taxon>
        <taxon>Shewanellaceae</taxon>
        <taxon>Shewanella</taxon>
    </lineage>
</organism>
<dbReference type="RefSeq" id="WP_207325758.1">
    <property type="nucleotide sequence ID" value="NZ_CP071504.1"/>
</dbReference>
<dbReference type="Proteomes" id="UP000663281">
    <property type="component" value="Chromosome"/>
</dbReference>
<dbReference type="GO" id="GO:0005524">
    <property type="term" value="F:ATP binding"/>
    <property type="evidence" value="ECO:0007669"/>
    <property type="project" value="UniProtKB-UniRule"/>
</dbReference>
<dbReference type="PANTHER" id="PTHR21621">
    <property type="entry name" value="RIBOSOMAL PROTEIN S6 MODIFICATION PROTEIN"/>
    <property type="match status" value="1"/>
</dbReference>
<proteinExistence type="predicted"/>
<evidence type="ECO:0000256" key="2">
    <source>
        <dbReference type="PROSITE-ProRule" id="PRU00409"/>
    </source>
</evidence>
<dbReference type="InterPro" id="IPR013651">
    <property type="entry name" value="ATP-grasp_RimK-type"/>
</dbReference>
<dbReference type="Pfam" id="PF14401">
    <property type="entry name" value="RLAN"/>
    <property type="match status" value="1"/>
</dbReference>